<protein>
    <submittedName>
        <fullName evidence="1">GATA transcription factor</fullName>
    </submittedName>
</protein>
<evidence type="ECO:0000313" key="2">
    <source>
        <dbReference type="Proteomes" id="UP001164539"/>
    </source>
</evidence>
<proteinExistence type="predicted"/>
<dbReference type="Proteomes" id="UP001164539">
    <property type="component" value="Chromosome 7"/>
</dbReference>
<name>A0ACC1XVC1_MELAZ</name>
<keyword evidence="2" id="KW-1185">Reference proteome</keyword>
<organism evidence="1 2">
    <name type="scientific">Melia azedarach</name>
    <name type="common">Chinaberry tree</name>
    <dbReference type="NCBI Taxonomy" id="155640"/>
    <lineage>
        <taxon>Eukaryota</taxon>
        <taxon>Viridiplantae</taxon>
        <taxon>Streptophyta</taxon>
        <taxon>Embryophyta</taxon>
        <taxon>Tracheophyta</taxon>
        <taxon>Spermatophyta</taxon>
        <taxon>Magnoliopsida</taxon>
        <taxon>eudicotyledons</taxon>
        <taxon>Gunneridae</taxon>
        <taxon>Pentapetalae</taxon>
        <taxon>rosids</taxon>
        <taxon>malvids</taxon>
        <taxon>Sapindales</taxon>
        <taxon>Meliaceae</taxon>
        <taxon>Melia</taxon>
    </lineage>
</organism>
<evidence type="ECO:0000313" key="1">
    <source>
        <dbReference type="EMBL" id="KAJ4715374.1"/>
    </source>
</evidence>
<gene>
    <name evidence="1" type="ORF">OWV82_013740</name>
</gene>
<comment type="caution">
    <text evidence="1">The sequence shown here is derived from an EMBL/GenBank/DDBJ whole genome shotgun (WGS) entry which is preliminary data.</text>
</comment>
<dbReference type="EMBL" id="CM051400">
    <property type="protein sequence ID" value="KAJ4715374.1"/>
    <property type="molecule type" value="Genomic_DNA"/>
</dbReference>
<reference evidence="1 2" key="1">
    <citation type="journal article" date="2023" name="Science">
        <title>Complex scaffold remodeling in plant triterpene biosynthesis.</title>
        <authorList>
            <person name="De La Pena R."/>
            <person name="Hodgson H."/>
            <person name="Liu J.C."/>
            <person name="Stephenson M.J."/>
            <person name="Martin A.C."/>
            <person name="Owen C."/>
            <person name="Harkess A."/>
            <person name="Leebens-Mack J."/>
            <person name="Jimenez L.E."/>
            <person name="Osbourn A."/>
            <person name="Sattely E.S."/>
        </authorList>
    </citation>
    <scope>NUCLEOTIDE SEQUENCE [LARGE SCALE GENOMIC DNA]</scope>
    <source>
        <strain evidence="2">cv. JPN11</strain>
        <tissue evidence="1">Leaf</tissue>
    </source>
</reference>
<sequence length="211" mass="23910">MAEFTLGFEDKDNLSSIHEDCNYTAYPLSVPQDNIEEIMELYPNFADDSISLAGLDFSPTSSQEFETQETTRVMLRKRVALQDCCGFGNKRPRGRREGRRAAWAMNEVSFGAENEEPERRGAAWAVNGVSFGKENEELGRRRCSHCQTTQTPQWRIGPLGPKTLCNACGVRYKSGRLLPEYRPAASPTFDSHKHSNFHRKILKKKEKGLFG</sequence>
<accession>A0ACC1XVC1</accession>